<evidence type="ECO:0000256" key="8">
    <source>
        <dbReference type="SAM" id="Phobius"/>
    </source>
</evidence>
<evidence type="ECO:0000256" key="5">
    <source>
        <dbReference type="ARBA" id="ARBA00023136"/>
    </source>
</evidence>
<protein>
    <recommendedName>
        <fullName evidence="9">G-protein coupled receptors family 1 profile domain-containing protein</fullName>
    </recommendedName>
</protein>
<comment type="caution">
    <text evidence="10">The sequence shown here is derived from an EMBL/GenBank/DDBJ whole genome shotgun (WGS) entry which is preliminary data.</text>
</comment>
<dbReference type="PROSITE" id="PS50262">
    <property type="entry name" value="G_PROTEIN_RECEP_F1_2"/>
    <property type="match status" value="1"/>
</dbReference>
<feature type="domain" description="G-protein coupled receptors family 1 profile" evidence="9">
    <location>
        <begin position="1"/>
        <end position="45"/>
    </location>
</feature>
<evidence type="ECO:0000256" key="6">
    <source>
        <dbReference type="ARBA" id="ARBA00023170"/>
    </source>
</evidence>
<name>A0AA88XSN0_PINIB</name>
<evidence type="ECO:0000313" key="10">
    <source>
        <dbReference type="EMBL" id="KAK3089722.1"/>
    </source>
</evidence>
<evidence type="ECO:0000256" key="7">
    <source>
        <dbReference type="ARBA" id="ARBA00023224"/>
    </source>
</evidence>
<gene>
    <name evidence="10" type="ORF">FSP39_005898</name>
</gene>
<keyword evidence="11" id="KW-1185">Reference proteome</keyword>
<reference evidence="10" key="1">
    <citation type="submission" date="2019-08" db="EMBL/GenBank/DDBJ databases">
        <title>The improved chromosome-level genome for the pearl oyster Pinctada fucata martensii using PacBio sequencing and Hi-C.</title>
        <authorList>
            <person name="Zheng Z."/>
        </authorList>
    </citation>
    <scope>NUCLEOTIDE SEQUENCE</scope>
    <source>
        <strain evidence="10">ZZ-2019</strain>
        <tissue evidence="10">Adductor muscle</tissue>
    </source>
</reference>
<evidence type="ECO:0000256" key="2">
    <source>
        <dbReference type="ARBA" id="ARBA00022692"/>
    </source>
</evidence>
<dbReference type="Pfam" id="PF00001">
    <property type="entry name" value="7tm_1"/>
    <property type="match status" value="1"/>
</dbReference>
<keyword evidence="3 8" id="KW-1133">Transmembrane helix</keyword>
<keyword evidence="2 8" id="KW-0812">Transmembrane</keyword>
<dbReference type="InterPro" id="IPR017452">
    <property type="entry name" value="GPCR_Rhodpsn_7TM"/>
</dbReference>
<dbReference type="GO" id="GO:0005886">
    <property type="term" value="C:plasma membrane"/>
    <property type="evidence" value="ECO:0007669"/>
    <property type="project" value="TreeGrafter"/>
</dbReference>
<dbReference type="PANTHER" id="PTHR45695">
    <property type="entry name" value="LEUCOKININ RECEPTOR-RELATED"/>
    <property type="match status" value="1"/>
</dbReference>
<keyword evidence="5 8" id="KW-0472">Membrane</keyword>
<feature type="transmembrane region" description="Helical" evidence="8">
    <location>
        <begin position="6"/>
        <end position="26"/>
    </location>
</feature>
<evidence type="ECO:0000256" key="4">
    <source>
        <dbReference type="ARBA" id="ARBA00023040"/>
    </source>
</evidence>
<dbReference type="Gene3D" id="1.20.1070.10">
    <property type="entry name" value="Rhodopsin 7-helix transmembrane proteins"/>
    <property type="match status" value="1"/>
</dbReference>
<feature type="transmembrane region" description="Helical" evidence="8">
    <location>
        <begin position="173"/>
        <end position="193"/>
    </location>
</feature>
<dbReference type="Proteomes" id="UP001186944">
    <property type="component" value="Unassembled WGS sequence"/>
</dbReference>
<keyword evidence="4" id="KW-0297">G-protein coupled receptor</keyword>
<dbReference type="InterPro" id="IPR000276">
    <property type="entry name" value="GPCR_Rhodpsn"/>
</dbReference>
<dbReference type="PANTHER" id="PTHR45695:SF28">
    <property type="entry name" value="G-PROTEIN COUPLED RECEPTORS FAMILY 1 PROFILE DOMAIN-CONTAINING PROTEIN"/>
    <property type="match status" value="1"/>
</dbReference>
<dbReference type="GO" id="GO:0004930">
    <property type="term" value="F:G protein-coupled receptor activity"/>
    <property type="evidence" value="ECO:0007669"/>
    <property type="project" value="UniProtKB-KW"/>
</dbReference>
<dbReference type="AlphaFoldDB" id="A0AA88XSN0"/>
<comment type="subcellular location">
    <subcellularLocation>
        <location evidence="1">Membrane</location>
        <topology evidence="1">Multi-pass membrane protein</topology>
    </subcellularLocation>
</comment>
<sequence>MQTTTNYFIVNLAVCDIFVTVSCAWVRLVDNLTEGWVLGSFFCKFNSFAQVEKNGTASNVLVSLEEQSEWYLTNIKPFTTLGLDISGTQPSSVILNLKNVILPKSVKVITSKNVPKDVAGWVGYDATGPTFQKFQEMITEIFQCVEETINLSRSNLMSSLQPAEHGLYYARPLFISIYIFVCVAWTPVFYGLVCVWSSNCEEVVLHHNCAFFETSGKSE</sequence>
<organism evidence="10 11">
    <name type="scientific">Pinctada imbricata</name>
    <name type="common">Atlantic pearl-oyster</name>
    <name type="synonym">Pinctada martensii</name>
    <dbReference type="NCBI Taxonomy" id="66713"/>
    <lineage>
        <taxon>Eukaryota</taxon>
        <taxon>Metazoa</taxon>
        <taxon>Spiralia</taxon>
        <taxon>Lophotrochozoa</taxon>
        <taxon>Mollusca</taxon>
        <taxon>Bivalvia</taxon>
        <taxon>Autobranchia</taxon>
        <taxon>Pteriomorphia</taxon>
        <taxon>Pterioida</taxon>
        <taxon>Pterioidea</taxon>
        <taxon>Pteriidae</taxon>
        <taxon>Pinctada</taxon>
    </lineage>
</organism>
<evidence type="ECO:0000256" key="3">
    <source>
        <dbReference type="ARBA" id="ARBA00022989"/>
    </source>
</evidence>
<keyword evidence="7" id="KW-0807">Transducer</keyword>
<dbReference type="SUPFAM" id="SSF81321">
    <property type="entry name" value="Family A G protein-coupled receptor-like"/>
    <property type="match status" value="1"/>
</dbReference>
<proteinExistence type="predicted"/>
<evidence type="ECO:0000256" key="1">
    <source>
        <dbReference type="ARBA" id="ARBA00004141"/>
    </source>
</evidence>
<keyword evidence="6" id="KW-0675">Receptor</keyword>
<evidence type="ECO:0000259" key="9">
    <source>
        <dbReference type="PROSITE" id="PS50262"/>
    </source>
</evidence>
<accession>A0AA88XSN0</accession>
<dbReference type="EMBL" id="VSWD01000010">
    <property type="protein sequence ID" value="KAK3089722.1"/>
    <property type="molecule type" value="Genomic_DNA"/>
</dbReference>
<evidence type="ECO:0000313" key="11">
    <source>
        <dbReference type="Proteomes" id="UP001186944"/>
    </source>
</evidence>